<evidence type="ECO:0000256" key="2">
    <source>
        <dbReference type="ARBA" id="ARBA00022475"/>
    </source>
</evidence>
<feature type="transmembrane region" description="Helical" evidence="6">
    <location>
        <begin position="392"/>
        <end position="416"/>
    </location>
</feature>
<proteinExistence type="predicted"/>
<comment type="caution">
    <text evidence="7">The sequence shown here is derived from an EMBL/GenBank/DDBJ whole genome shotgun (WGS) entry which is preliminary data.</text>
</comment>
<feature type="transmembrane region" description="Helical" evidence="6">
    <location>
        <begin position="304"/>
        <end position="329"/>
    </location>
</feature>
<comment type="subcellular location">
    <subcellularLocation>
        <location evidence="1">Cell membrane</location>
        <topology evidence="1">Multi-pass membrane protein</topology>
    </subcellularLocation>
</comment>
<keyword evidence="3 6" id="KW-0812">Transmembrane</keyword>
<evidence type="ECO:0000256" key="5">
    <source>
        <dbReference type="ARBA" id="ARBA00023136"/>
    </source>
</evidence>
<feature type="transmembrane region" description="Helical" evidence="6">
    <location>
        <begin position="161"/>
        <end position="179"/>
    </location>
</feature>
<dbReference type="PANTHER" id="PTHR30250:SF27">
    <property type="entry name" value="POLYSACCHARIDE BIOSYNTHESIS PROTEIN"/>
    <property type="match status" value="1"/>
</dbReference>
<organism evidence="7 8">
    <name type="scientific">Natribaculum luteum</name>
    <dbReference type="NCBI Taxonomy" id="1586232"/>
    <lineage>
        <taxon>Archaea</taxon>
        <taxon>Methanobacteriati</taxon>
        <taxon>Methanobacteriota</taxon>
        <taxon>Stenosarchaea group</taxon>
        <taxon>Halobacteria</taxon>
        <taxon>Halobacteriales</taxon>
        <taxon>Natrialbaceae</taxon>
        <taxon>Natribaculum</taxon>
    </lineage>
</organism>
<sequence>MATRESELSALLSSAALVMIGGIISSAAKMGERIIIGRLLSPDAYGEVSIGLALFTITSTIALAGCTQGVSRFIPRYDSIEDQRGVWLSGLLIATPLSLVISILMFVFAESIAAHFFETDYAESFIRLLALTLPFVANFRIIVAAIRGFENTTYPITIQNFFYPFLRIGLIAGLLLAGMSAITVGIAYFFAALLTFVIAHLLLRRFMNLRGEYQTHVSELLTFSAPLIVSTVVSVMLTKTDTLMLGYFRSSSEVGMYDAAYSLASGLTVVLGAFGFLYLPLASRLDADGERKIVDDIYATTTKWVYVITFPVFLLFVIFPNNLILIFFGPSYADAASVLPILAVGFFLSAAAGRNRETLSAIGLTAWIAIGNLIGIVLNILINIVLIPRFGFMGAGVASVVSLFSLHTTICGVLAIRYNITPFSSEAIRCYVFLPAILLPLAHILSPWIVISAMTLIPILIAVSVVSLVVVVLIGGLEPDDIVVITVLEDKIGISVPLVRRWIPDANQEVDLFSAD</sequence>
<dbReference type="InterPro" id="IPR002797">
    <property type="entry name" value="Polysacc_synth"/>
</dbReference>
<dbReference type="EMBL" id="JBHSDJ010000028">
    <property type="protein sequence ID" value="MFC4247053.1"/>
    <property type="molecule type" value="Genomic_DNA"/>
</dbReference>
<evidence type="ECO:0000256" key="6">
    <source>
        <dbReference type="SAM" id="Phobius"/>
    </source>
</evidence>
<feature type="transmembrane region" description="Helical" evidence="6">
    <location>
        <begin position="364"/>
        <end position="386"/>
    </location>
</feature>
<feature type="transmembrane region" description="Helical" evidence="6">
    <location>
        <begin position="215"/>
        <end position="239"/>
    </location>
</feature>
<keyword evidence="2" id="KW-1003">Cell membrane</keyword>
<protein>
    <submittedName>
        <fullName evidence="7">Flippase</fullName>
    </submittedName>
</protein>
<dbReference type="PANTHER" id="PTHR30250">
    <property type="entry name" value="PST FAMILY PREDICTED COLANIC ACID TRANSPORTER"/>
    <property type="match status" value="1"/>
</dbReference>
<feature type="transmembrane region" description="Helical" evidence="6">
    <location>
        <begin position="185"/>
        <end position="203"/>
    </location>
</feature>
<evidence type="ECO:0000256" key="3">
    <source>
        <dbReference type="ARBA" id="ARBA00022692"/>
    </source>
</evidence>
<evidence type="ECO:0000313" key="7">
    <source>
        <dbReference type="EMBL" id="MFC4247053.1"/>
    </source>
</evidence>
<feature type="transmembrane region" description="Helical" evidence="6">
    <location>
        <begin position="86"/>
        <end position="108"/>
    </location>
</feature>
<feature type="transmembrane region" description="Helical" evidence="6">
    <location>
        <begin position="128"/>
        <end position="149"/>
    </location>
</feature>
<dbReference type="AlphaFoldDB" id="A0ABD5NZA1"/>
<dbReference type="Pfam" id="PF01943">
    <property type="entry name" value="Polysacc_synt"/>
    <property type="match status" value="1"/>
</dbReference>
<evidence type="ECO:0000256" key="4">
    <source>
        <dbReference type="ARBA" id="ARBA00022989"/>
    </source>
</evidence>
<dbReference type="InterPro" id="IPR050833">
    <property type="entry name" value="Poly_Biosynth_Transport"/>
</dbReference>
<dbReference type="CDD" id="cd13128">
    <property type="entry name" value="MATE_Wzx_like"/>
    <property type="match status" value="1"/>
</dbReference>
<dbReference type="RefSeq" id="WP_246969310.1">
    <property type="nucleotide sequence ID" value="NZ_CP095397.1"/>
</dbReference>
<dbReference type="GO" id="GO:0005886">
    <property type="term" value="C:plasma membrane"/>
    <property type="evidence" value="ECO:0007669"/>
    <property type="project" value="UniProtKB-SubCell"/>
</dbReference>
<keyword evidence="4 6" id="KW-1133">Transmembrane helix</keyword>
<feature type="transmembrane region" description="Helical" evidence="6">
    <location>
        <begin position="456"/>
        <end position="477"/>
    </location>
</feature>
<gene>
    <name evidence="7" type="ORF">ACFOZ7_08590</name>
</gene>
<feature type="transmembrane region" description="Helical" evidence="6">
    <location>
        <begin position="335"/>
        <end position="352"/>
    </location>
</feature>
<evidence type="ECO:0000313" key="8">
    <source>
        <dbReference type="Proteomes" id="UP001595821"/>
    </source>
</evidence>
<dbReference type="GeneID" id="71855370"/>
<accession>A0ABD5NZA1</accession>
<feature type="transmembrane region" description="Helical" evidence="6">
    <location>
        <begin position="50"/>
        <end position="74"/>
    </location>
</feature>
<keyword evidence="5 6" id="KW-0472">Membrane</keyword>
<reference evidence="7 8" key="1">
    <citation type="journal article" date="2014" name="Int. J. Syst. Evol. Microbiol.">
        <title>Complete genome sequence of Corynebacterium casei LMG S-19264T (=DSM 44701T), isolated from a smear-ripened cheese.</title>
        <authorList>
            <consortium name="US DOE Joint Genome Institute (JGI-PGF)"/>
            <person name="Walter F."/>
            <person name="Albersmeier A."/>
            <person name="Kalinowski J."/>
            <person name="Ruckert C."/>
        </authorList>
    </citation>
    <scope>NUCLEOTIDE SEQUENCE [LARGE SCALE GENOMIC DNA]</scope>
    <source>
        <strain evidence="7 8">IBRC-M 10912</strain>
    </source>
</reference>
<feature type="transmembrane region" description="Helical" evidence="6">
    <location>
        <begin position="428"/>
        <end position="450"/>
    </location>
</feature>
<feature type="transmembrane region" description="Helical" evidence="6">
    <location>
        <begin position="259"/>
        <end position="283"/>
    </location>
</feature>
<evidence type="ECO:0000256" key="1">
    <source>
        <dbReference type="ARBA" id="ARBA00004651"/>
    </source>
</evidence>
<name>A0ABD5NZA1_9EURY</name>
<dbReference type="Proteomes" id="UP001595821">
    <property type="component" value="Unassembled WGS sequence"/>
</dbReference>